<dbReference type="EC" id="2.7.11.1" evidence="1"/>
<dbReference type="InterPro" id="IPR050660">
    <property type="entry name" value="NEK_Ser/Thr_kinase"/>
</dbReference>
<evidence type="ECO:0000256" key="5">
    <source>
        <dbReference type="ARBA" id="ARBA00022840"/>
    </source>
</evidence>
<reference evidence="9" key="1">
    <citation type="submission" date="2017-03" db="EMBL/GenBank/DDBJ databases">
        <title>Genomes of endolithic fungi from Antarctica.</title>
        <authorList>
            <person name="Coleine C."/>
            <person name="Masonjones S."/>
            <person name="Stajich J.E."/>
        </authorList>
    </citation>
    <scope>NUCLEOTIDE SEQUENCE [LARGE SCALE GENOMIC DNA]</scope>
    <source>
        <strain evidence="9">CCFEE 5527</strain>
    </source>
</reference>
<name>A0A1V8T6P5_9PEZI</name>
<keyword evidence="2" id="KW-0808">Transferase</keyword>
<evidence type="ECO:0000256" key="4">
    <source>
        <dbReference type="ARBA" id="ARBA00022777"/>
    </source>
</evidence>
<evidence type="ECO:0000259" key="7">
    <source>
        <dbReference type="PROSITE" id="PS50011"/>
    </source>
</evidence>
<organism evidence="8 9">
    <name type="scientific">Cryoendolithus antarcticus</name>
    <dbReference type="NCBI Taxonomy" id="1507870"/>
    <lineage>
        <taxon>Eukaryota</taxon>
        <taxon>Fungi</taxon>
        <taxon>Dikarya</taxon>
        <taxon>Ascomycota</taxon>
        <taxon>Pezizomycotina</taxon>
        <taxon>Dothideomycetes</taxon>
        <taxon>Dothideomycetidae</taxon>
        <taxon>Cladosporiales</taxon>
        <taxon>Cladosporiaceae</taxon>
        <taxon>Cryoendolithus</taxon>
    </lineage>
</organism>
<protein>
    <recommendedName>
        <fullName evidence="1">non-specific serine/threonine protein kinase</fullName>
        <ecNumber evidence="1">2.7.11.1</ecNumber>
    </recommendedName>
</protein>
<dbReference type="GO" id="GO:0004674">
    <property type="term" value="F:protein serine/threonine kinase activity"/>
    <property type="evidence" value="ECO:0007669"/>
    <property type="project" value="UniProtKB-EC"/>
</dbReference>
<evidence type="ECO:0000256" key="3">
    <source>
        <dbReference type="ARBA" id="ARBA00022741"/>
    </source>
</evidence>
<dbReference type="InterPro" id="IPR000719">
    <property type="entry name" value="Prot_kinase_dom"/>
</dbReference>
<dbReference type="EMBL" id="NAJO01000015">
    <property type="protein sequence ID" value="OQO06908.1"/>
    <property type="molecule type" value="Genomic_DNA"/>
</dbReference>
<dbReference type="PANTHER" id="PTHR43671:SF13">
    <property type="entry name" value="SERINE_THREONINE-PROTEIN KINASE NEK2"/>
    <property type="match status" value="1"/>
</dbReference>
<keyword evidence="3" id="KW-0547">Nucleotide-binding</keyword>
<evidence type="ECO:0000256" key="1">
    <source>
        <dbReference type="ARBA" id="ARBA00012513"/>
    </source>
</evidence>
<keyword evidence="9" id="KW-1185">Reference proteome</keyword>
<evidence type="ECO:0000313" key="8">
    <source>
        <dbReference type="EMBL" id="OQO06908.1"/>
    </source>
</evidence>
<dbReference type="STRING" id="1507870.A0A1V8T6P5"/>
<dbReference type="InterPro" id="IPR011009">
    <property type="entry name" value="Kinase-like_dom_sf"/>
</dbReference>
<dbReference type="Gene3D" id="1.10.510.10">
    <property type="entry name" value="Transferase(Phosphotransferase) domain 1"/>
    <property type="match status" value="1"/>
</dbReference>
<feature type="compositionally biased region" description="Basic and acidic residues" evidence="6">
    <location>
        <begin position="350"/>
        <end position="362"/>
    </location>
</feature>
<sequence>MKTNKFAYLKRDAKAAGWQASLPLGLGSQDCVSVWIKTNANGKISERIAVKDNYDTDWEKCYPLAQFSGEEDLPMERGVLYALKHAKANAPAGSIMSASGLVNDPTPNILTHKVDKVLNLARCHLEYYPYGDLAEVMATHLEDGGGFPEPFLWCLFSCLADAALLLQQGHLQRTLQGWWVIVHRDIKPENIFLGPFSSNEYPLYPVPKLADFGTAYVIDPAEDATALESRGTRNYLAPEQNGHDSMPLCTQTNIYGIGITLMALMNLDRETGRDIDWDRDRKPVFDDTGKLYTESLRELVSQCIDFDVQDRISLENLRARLEEHTAPGDEDKSSGFRRMTAEQVHSWRNGPHDLNVRPDPYRLRMSFDVSSDEESGDGEPMTDDEEESEQGEEPTEGSEETDDESMED</sequence>
<evidence type="ECO:0000256" key="6">
    <source>
        <dbReference type="SAM" id="MobiDB-lite"/>
    </source>
</evidence>
<evidence type="ECO:0000256" key="2">
    <source>
        <dbReference type="ARBA" id="ARBA00022679"/>
    </source>
</evidence>
<dbReference type="InterPro" id="IPR008271">
    <property type="entry name" value="Ser/Thr_kinase_AS"/>
</dbReference>
<dbReference type="PANTHER" id="PTHR43671">
    <property type="entry name" value="SERINE/THREONINE-PROTEIN KINASE NEK"/>
    <property type="match status" value="1"/>
</dbReference>
<keyword evidence="4" id="KW-0418">Kinase</keyword>
<feature type="compositionally biased region" description="Acidic residues" evidence="6">
    <location>
        <begin position="370"/>
        <end position="408"/>
    </location>
</feature>
<dbReference type="PROSITE" id="PS50011">
    <property type="entry name" value="PROTEIN_KINASE_DOM"/>
    <property type="match status" value="1"/>
</dbReference>
<dbReference type="SUPFAM" id="SSF56112">
    <property type="entry name" value="Protein kinase-like (PK-like)"/>
    <property type="match status" value="1"/>
</dbReference>
<gene>
    <name evidence="8" type="ORF">B0A48_07474</name>
</gene>
<dbReference type="PROSITE" id="PS00108">
    <property type="entry name" value="PROTEIN_KINASE_ST"/>
    <property type="match status" value="1"/>
</dbReference>
<accession>A0A1V8T6P5</accession>
<dbReference type="AlphaFoldDB" id="A0A1V8T6P5"/>
<proteinExistence type="predicted"/>
<dbReference type="GO" id="GO:0005524">
    <property type="term" value="F:ATP binding"/>
    <property type="evidence" value="ECO:0007669"/>
    <property type="project" value="UniProtKB-KW"/>
</dbReference>
<dbReference type="OrthoDB" id="310217at2759"/>
<evidence type="ECO:0000313" key="9">
    <source>
        <dbReference type="Proteomes" id="UP000192596"/>
    </source>
</evidence>
<dbReference type="Proteomes" id="UP000192596">
    <property type="component" value="Unassembled WGS sequence"/>
</dbReference>
<dbReference type="SMART" id="SM00220">
    <property type="entry name" value="S_TKc"/>
    <property type="match status" value="1"/>
</dbReference>
<dbReference type="InParanoid" id="A0A1V8T6P5"/>
<feature type="domain" description="Protein kinase" evidence="7">
    <location>
        <begin position="18"/>
        <end position="327"/>
    </location>
</feature>
<keyword evidence="5" id="KW-0067">ATP-binding</keyword>
<feature type="region of interest" description="Disordered" evidence="6">
    <location>
        <begin position="342"/>
        <end position="408"/>
    </location>
</feature>
<comment type="caution">
    <text evidence="8">The sequence shown here is derived from an EMBL/GenBank/DDBJ whole genome shotgun (WGS) entry which is preliminary data.</text>
</comment>
<dbReference type="Pfam" id="PF00069">
    <property type="entry name" value="Pkinase"/>
    <property type="match status" value="1"/>
</dbReference>